<evidence type="ECO:0000313" key="1">
    <source>
        <dbReference type="EMBL" id="KAI5649291.1"/>
    </source>
</evidence>
<comment type="caution">
    <text evidence="1">The sequence shown here is derived from an EMBL/GenBank/DDBJ whole genome shotgun (WGS) entry which is preliminary data.</text>
</comment>
<reference evidence="2" key="1">
    <citation type="journal article" date="2023" name="Nat. Plants">
        <title>Single-cell RNA sequencing provides a high-resolution roadmap for understanding the multicellular compartmentation of specialized metabolism.</title>
        <authorList>
            <person name="Sun S."/>
            <person name="Shen X."/>
            <person name="Li Y."/>
            <person name="Li Y."/>
            <person name="Wang S."/>
            <person name="Li R."/>
            <person name="Zhang H."/>
            <person name="Shen G."/>
            <person name="Guo B."/>
            <person name="Wei J."/>
            <person name="Xu J."/>
            <person name="St-Pierre B."/>
            <person name="Chen S."/>
            <person name="Sun C."/>
        </authorList>
    </citation>
    <scope>NUCLEOTIDE SEQUENCE [LARGE SCALE GENOMIC DNA]</scope>
</reference>
<evidence type="ECO:0000313" key="2">
    <source>
        <dbReference type="Proteomes" id="UP001060085"/>
    </source>
</evidence>
<proteinExistence type="predicted"/>
<name>A0ACB9ZPV4_CATRO</name>
<keyword evidence="2" id="KW-1185">Reference proteome</keyword>
<sequence length="359" mass="40961">MASSSPPLATEEVDQENHSSVTVQEMVNHGVHQPPNRYICKDPLYDESTNSTSLPSIDIPVIDLSRLATDEELQKLHSALSSLGCFQVINHGIEVGNLGEMEELVREFFRLPKEEKQKYARPADDIEGYGTDIVLSESQTLDWTDRLYLLVIPEDGRKLQFWPQNPKDFRRILHEYSLGVTNIIKILLQSAAKMLDLPENSFLNQCGEKPIMFCRFNLYPPCPRPEQVLGLKPHTDGSGLTILLPDKEVEGLQLVKDNKWYKVAHLLPHALLVNAGDQLEIMSNGIFKSPMHRAVTNLEKERISVAMFWAPELGKEIGPLEGLINEERPRRFAKLKDYHLTYFKHYQLNQRAIDAVRIN</sequence>
<accession>A0ACB9ZPV4</accession>
<protein>
    <submittedName>
        <fullName evidence="1">Uncharacterized protein</fullName>
    </submittedName>
</protein>
<gene>
    <name evidence="1" type="ORF">M9H77_35296</name>
</gene>
<organism evidence="1 2">
    <name type="scientific">Catharanthus roseus</name>
    <name type="common">Madagascar periwinkle</name>
    <name type="synonym">Vinca rosea</name>
    <dbReference type="NCBI Taxonomy" id="4058"/>
    <lineage>
        <taxon>Eukaryota</taxon>
        <taxon>Viridiplantae</taxon>
        <taxon>Streptophyta</taxon>
        <taxon>Embryophyta</taxon>
        <taxon>Tracheophyta</taxon>
        <taxon>Spermatophyta</taxon>
        <taxon>Magnoliopsida</taxon>
        <taxon>eudicotyledons</taxon>
        <taxon>Gunneridae</taxon>
        <taxon>Pentapetalae</taxon>
        <taxon>asterids</taxon>
        <taxon>lamiids</taxon>
        <taxon>Gentianales</taxon>
        <taxon>Apocynaceae</taxon>
        <taxon>Rauvolfioideae</taxon>
        <taxon>Vinceae</taxon>
        <taxon>Catharanthinae</taxon>
        <taxon>Catharanthus</taxon>
    </lineage>
</organism>
<dbReference type="Proteomes" id="UP001060085">
    <property type="component" value="Linkage Group LG08"/>
</dbReference>
<dbReference type="EMBL" id="CM044708">
    <property type="protein sequence ID" value="KAI5649291.1"/>
    <property type="molecule type" value="Genomic_DNA"/>
</dbReference>